<accession>A0AAV4WVP8</accession>
<dbReference type="EMBL" id="BPLQ01015112">
    <property type="protein sequence ID" value="GIY85951.1"/>
    <property type="molecule type" value="Genomic_DNA"/>
</dbReference>
<reference evidence="3 4" key="1">
    <citation type="submission" date="2021-06" db="EMBL/GenBank/DDBJ databases">
        <title>Caerostris darwini draft genome.</title>
        <authorList>
            <person name="Kono N."/>
            <person name="Arakawa K."/>
        </authorList>
    </citation>
    <scope>NUCLEOTIDE SEQUENCE [LARGE SCALE GENOMIC DNA]</scope>
</reference>
<feature type="transmembrane region" description="Helical" evidence="2">
    <location>
        <begin position="72"/>
        <end position="96"/>
    </location>
</feature>
<name>A0AAV4WVP8_9ARAC</name>
<organism evidence="3 4">
    <name type="scientific">Caerostris darwini</name>
    <dbReference type="NCBI Taxonomy" id="1538125"/>
    <lineage>
        <taxon>Eukaryota</taxon>
        <taxon>Metazoa</taxon>
        <taxon>Ecdysozoa</taxon>
        <taxon>Arthropoda</taxon>
        <taxon>Chelicerata</taxon>
        <taxon>Arachnida</taxon>
        <taxon>Araneae</taxon>
        <taxon>Araneomorphae</taxon>
        <taxon>Entelegynae</taxon>
        <taxon>Araneoidea</taxon>
        <taxon>Araneidae</taxon>
        <taxon>Caerostris</taxon>
    </lineage>
</organism>
<feature type="compositionally biased region" description="Polar residues" evidence="1">
    <location>
        <begin position="159"/>
        <end position="171"/>
    </location>
</feature>
<evidence type="ECO:0000256" key="2">
    <source>
        <dbReference type="SAM" id="Phobius"/>
    </source>
</evidence>
<keyword evidence="2" id="KW-0812">Transmembrane</keyword>
<feature type="region of interest" description="Disordered" evidence="1">
    <location>
        <begin position="144"/>
        <end position="171"/>
    </location>
</feature>
<feature type="transmembrane region" description="Helical" evidence="2">
    <location>
        <begin position="108"/>
        <end position="130"/>
    </location>
</feature>
<evidence type="ECO:0000313" key="3">
    <source>
        <dbReference type="EMBL" id="GIY85951.1"/>
    </source>
</evidence>
<gene>
    <name evidence="3" type="primary">AVEN_48261_1</name>
    <name evidence="3" type="ORF">CDAR_559901</name>
</gene>
<feature type="transmembrane region" description="Helical" evidence="2">
    <location>
        <begin position="42"/>
        <end position="65"/>
    </location>
</feature>
<dbReference type="Proteomes" id="UP001054837">
    <property type="component" value="Unassembled WGS sequence"/>
</dbReference>
<sequence>MARLRVTNEPNRTGLVSRISFVTKSKKSLARRLVSRKTLNPLFFVFSAVYFAFHTIAAFTLIPAVKEGQGMFIIPITVMLFVDILLDFIAIIVMGIKLVKPNDLEPFLQAGIVISSILVPLLIYSILIVVSHFEEMFQQSDQVPLQKPKSRRENEETSTDSSNASTIGTIV</sequence>
<evidence type="ECO:0000256" key="1">
    <source>
        <dbReference type="SAM" id="MobiDB-lite"/>
    </source>
</evidence>
<keyword evidence="4" id="KW-1185">Reference proteome</keyword>
<comment type="caution">
    <text evidence="3">The sequence shown here is derived from an EMBL/GenBank/DDBJ whole genome shotgun (WGS) entry which is preliminary data.</text>
</comment>
<dbReference type="AlphaFoldDB" id="A0AAV4WVP8"/>
<proteinExistence type="predicted"/>
<keyword evidence="2" id="KW-1133">Transmembrane helix</keyword>
<evidence type="ECO:0000313" key="4">
    <source>
        <dbReference type="Proteomes" id="UP001054837"/>
    </source>
</evidence>
<protein>
    <submittedName>
        <fullName evidence="3">Uncharacterized protein</fullName>
    </submittedName>
</protein>
<keyword evidence="2" id="KW-0472">Membrane</keyword>